<feature type="coiled-coil region" evidence="1">
    <location>
        <begin position="126"/>
        <end position="153"/>
    </location>
</feature>
<gene>
    <name evidence="3" type="ORF">Nkreftii_002992</name>
</gene>
<dbReference type="AlphaFoldDB" id="A0A7S8FG26"/>
<dbReference type="InterPro" id="IPR025511">
    <property type="entry name" value="DUF4398"/>
</dbReference>
<evidence type="ECO:0000256" key="1">
    <source>
        <dbReference type="SAM" id="Coils"/>
    </source>
</evidence>
<keyword evidence="1" id="KW-0175">Coiled coil</keyword>
<dbReference type="Proteomes" id="UP000593737">
    <property type="component" value="Chromosome"/>
</dbReference>
<sequence>MFGAWSLQNENQQVQFGEREIPQDEKEFCMRNVIGPTLIIAISCIAIGCASKVSPVTPAQLAETEATIRSAESAGAFERAPDLLQKARQALGAAQQASGKGDHTAARERLLETTTYAEAARVRAQAEQKKGEAAVVRQQADEIEVQAKSLQKQLQTP</sequence>
<dbReference type="Gene3D" id="1.20.1270.390">
    <property type="match status" value="1"/>
</dbReference>
<dbReference type="EMBL" id="CP047423">
    <property type="protein sequence ID" value="QPD05218.1"/>
    <property type="molecule type" value="Genomic_DNA"/>
</dbReference>
<organism evidence="3 4">
    <name type="scientific">Candidatus Nitrospira kreftii</name>
    <dbReference type="NCBI Taxonomy" id="2652173"/>
    <lineage>
        <taxon>Bacteria</taxon>
        <taxon>Pseudomonadati</taxon>
        <taxon>Nitrospirota</taxon>
        <taxon>Nitrospiria</taxon>
        <taxon>Nitrospirales</taxon>
        <taxon>Nitrospiraceae</taxon>
        <taxon>Nitrospira</taxon>
    </lineage>
</organism>
<reference evidence="3 4" key="1">
    <citation type="journal article" date="2020" name="ISME J.">
        <title>Enrichment and physiological characterization of a novel comammox Nitrospira indicates ammonium inhibition of complete nitrification.</title>
        <authorList>
            <person name="Sakoula D."/>
            <person name="Koch H."/>
            <person name="Frank J."/>
            <person name="Jetten M.S.M."/>
            <person name="van Kessel M.A.H.J."/>
            <person name="Lucker S."/>
        </authorList>
    </citation>
    <scope>NUCLEOTIDE SEQUENCE [LARGE SCALE GENOMIC DNA]</scope>
    <source>
        <strain evidence="3">Comreactor17</strain>
    </source>
</reference>
<evidence type="ECO:0000313" key="4">
    <source>
        <dbReference type="Proteomes" id="UP000593737"/>
    </source>
</evidence>
<feature type="domain" description="DUF4398" evidence="2">
    <location>
        <begin position="59"/>
        <end position="134"/>
    </location>
</feature>
<proteinExistence type="predicted"/>
<dbReference type="Pfam" id="PF14346">
    <property type="entry name" value="DUF4398"/>
    <property type="match status" value="1"/>
</dbReference>
<accession>A0A7S8FG26</accession>
<evidence type="ECO:0000313" key="3">
    <source>
        <dbReference type="EMBL" id="QPD05218.1"/>
    </source>
</evidence>
<dbReference type="KEGG" id="nkf:Nkreftii_002992"/>
<name>A0A7S8FG26_9BACT</name>
<protein>
    <recommendedName>
        <fullName evidence="2">DUF4398 domain-containing protein</fullName>
    </recommendedName>
</protein>
<evidence type="ECO:0000259" key="2">
    <source>
        <dbReference type="Pfam" id="PF14346"/>
    </source>
</evidence>